<dbReference type="GO" id="GO:0003676">
    <property type="term" value="F:nucleic acid binding"/>
    <property type="evidence" value="ECO:0007669"/>
    <property type="project" value="InterPro"/>
</dbReference>
<gene>
    <name evidence="3" type="ORF">CGGC5_v016850</name>
</gene>
<protein>
    <recommendedName>
        <fullName evidence="2">Tc1-like transposase DDE domain-containing protein</fullName>
    </recommendedName>
</protein>
<organism evidence="3 4">
    <name type="scientific">Colletotrichum fructicola (strain Nara gc5)</name>
    <name type="common">Anthracnose fungus</name>
    <name type="synonym">Colletotrichum gloeosporioides (strain Nara gc5)</name>
    <dbReference type="NCBI Taxonomy" id="1213859"/>
    <lineage>
        <taxon>Eukaryota</taxon>
        <taxon>Fungi</taxon>
        <taxon>Dikarya</taxon>
        <taxon>Ascomycota</taxon>
        <taxon>Pezizomycotina</taxon>
        <taxon>Sordariomycetes</taxon>
        <taxon>Hypocreomycetidae</taxon>
        <taxon>Glomerellales</taxon>
        <taxon>Glomerellaceae</taxon>
        <taxon>Colletotrichum</taxon>
        <taxon>Colletotrichum gloeosporioides species complex</taxon>
    </lineage>
</organism>
<evidence type="ECO:0000256" key="1">
    <source>
        <dbReference type="SAM" id="MobiDB-lite"/>
    </source>
</evidence>
<sequence>MHKQGVGVNGLDEEDDSPSSQAAQRRLARLLPPHPLTSDRTVSCWSPKGLAPVQKSWYGRERRRHILPAYAQDGVMLSRVYPGSTDRVLFEDFIAQSLCHFDKWPEPKSVLVMDNASIHHSERLEQMCVEAGVKLVYLPPYSPDFNPIEEFLAELKVFIKRVWVEYEDLPEQDFGAFLEWCVDMVGGRKSSAEGHFRNAGHVIEEP</sequence>
<dbReference type="SUPFAM" id="SSF53098">
    <property type="entry name" value="Ribonuclease H-like"/>
    <property type="match status" value="1"/>
</dbReference>
<dbReference type="RefSeq" id="XP_066006850.1">
    <property type="nucleotide sequence ID" value="XM_066153610.1"/>
</dbReference>
<reference evidence="3 4" key="2">
    <citation type="submission" date="2020-04" db="EMBL/GenBank/DDBJ databases">
        <title>Genome sequencing and assembly of multiple isolates from the Colletotrichum gloeosporioides species complex.</title>
        <authorList>
            <person name="Gan P."/>
            <person name="Shirasu K."/>
        </authorList>
    </citation>
    <scope>NUCLEOTIDE SEQUENCE [LARGE SCALE GENOMIC DNA]</scope>
    <source>
        <strain evidence="3 4">Nara gc5</strain>
    </source>
</reference>
<dbReference type="PANTHER" id="PTHR46564">
    <property type="entry name" value="TRANSPOSASE"/>
    <property type="match status" value="1"/>
</dbReference>
<dbReference type="GeneID" id="90980587"/>
<dbReference type="Gene3D" id="3.30.420.10">
    <property type="entry name" value="Ribonuclease H-like superfamily/Ribonuclease H"/>
    <property type="match status" value="1"/>
</dbReference>
<dbReference type="InParanoid" id="A0A7J6ICV2"/>
<evidence type="ECO:0000259" key="2">
    <source>
        <dbReference type="Pfam" id="PF13358"/>
    </source>
</evidence>
<feature type="region of interest" description="Disordered" evidence="1">
    <location>
        <begin position="1"/>
        <end position="23"/>
    </location>
</feature>
<accession>A0A7J6ICV2</accession>
<evidence type="ECO:0000313" key="3">
    <source>
        <dbReference type="EMBL" id="KAF4474082.1"/>
    </source>
</evidence>
<dbReference type="PANTHER" id="PTHR46564:SF1">
    <property type="entry name" value="TRANSPOSASE"/>
    <property type="match status" value="1"/>
</dbReference>
<dbReference type="InterPro" id="IPR012337">
    <property type="entry name" value="RNaseH-like_sf"/>
</dbReference>
<feature type="domain" description="Tc1-like transposase DDE" evidence="2">
    <location>
        <begin position="44"/>
        <end position="157"/>
    </location>
</feature>
<evidence type="ECO:0000313" key="4">
    <source>
        <dbReference type="Proteomes" id="UP000011096"/>
    </source>
</evidence>
<dbReference type="Proteomes" id="UP000011096">
    <property type="component" value="Unassembled WGS sequence"/>
</dbReference>
<proteinExistence type="predicted"/>
<dbReference type="EMBL" id="ANPB02000011">
    <property type="protein sequence ID" value="KAF4474082.1"/>
    <property type="molecule type" value="Genomic_DNA"/>
</dbReference>
<reference evidence="3 4" key="1">
    <citation type="submission" date="2012-08" db="EMBL/GenBank/DDBJ databases">
        <authorList>
            <person name="Gan P.H.P."/>
            <person name="Ikeda K."/>
            <person name="Irieda H."/>
            <person name="Narusaka M."/>
            <person name="O'Connell R.J."/>
            <person name="Narusaka Y."/>
            <person name="Takano Y."/>
            <person name="Kubo Y."/>
            <person name="Shirasu K."/>
        </authorList>
    </citation>
    <scope>NUCLEOTIDE SEQUENCE [LARGE SCALE GENOMIC DNA]</scope>
    <source>
        <strain evidence="3 4">Nara gc5</strain>
    </source>
</reference>
<dbReference type="Pfam" id="PF13358">
    <property type="entry name" value="DDE_3"/>
    <property type="match status" value="1"/>
</dbReference>
<keyword evidence="4" id="KW-1185">Reference proteome</keyword>
<name>A0A7J6ICV2_COLFN</name>
<dbReference type="AlphaFoldDB" id="A0A7J6ICV2"/>
<dbReference type="OrthoDB" id="4767272at2759"/>
<dbReference type="InterPro" id="IPR038717">
    <property type="entry name" value="Tc1-like_DDE_dom"/>
</dbReference>
<dbReference type="InterPro" id="IPR036397">
    <property type="entry name" value="RNaseH_sf"/>
</dbReference>
<comment type="caution">
    <text evidence="3">The sequence shown here is derived from an EMBL/GenBank/DDBJ whole genome shotgun (WGS) entry which is preliminary data.</text>
</comment>